<evidence type="ECO:0000256" key="1">
    <source>
        <dbReference type="SAM" id="MobiDB-lite"/>
    </source>
</evidence>
<feature type="compositionally biased region" description="Low complexity" evidence="1">
    <location>
        <begin position="19"/>
        <end position="31"/>
    </location>
</feature>
<organism evidence="2 3">
    <name type="scientific">Coniella lustricola</name>
    <dbReference type="NCBI Taxonomy" id="2025994"/>
    <lineage>
        <taxon>Eukaryota</taxon>
        <taxon>Fungi</taxon>
        <taxon>Dikarya</taxon>
        <taxon>Ascomycota</taxon>
        <taxon>Pezizomycotina</taxon>
        <taxon>Sordariomycetes</taxon>
        <taxon>Sordariomycetidae</taxon>
        <taxon>Diaporthales</taxon>
        <taxon>Schizoparmaceae</taxon>
        <taxon>Coniella</taxon>
    </lineage>
</organism>
<protein>
    <submittedName>
        <fullName evidence="2">Uncharacterized protein</fullName>
    </submittedName>
</protein>
<dbReference type="InParanoid" id="A0A2T3A1K0"/>
<dbReference type="STRING" id="2025994.A0A2T3A1K0"/>
<dbReference type="SMART" id="SM00384">
    <property type="entry name" value="AT_hook"/>
    <property type="match status" value="5"/>
</dbReference>
<feature type="compositionally biased region" description="Acidic residues" evidence="1">
    <location>
        <begin position="153"/>
        <end position="175"/>
    </location>
</feature>
<keyword evidence="3" id="KW-1185">Reference proteome</keyword>
<dbReference type="Proteomes" id="UP000241462">
    <property type="component" value="Unassembled WGS sequence"/>
</dbReference>
<dbReference type="AlphaFoldDB" id="A0A2T3A1K0"/>
<accession>A0A2T3A1K0</accession>
<reference evidence="2 3" key="1">
    <citation type="journal article" date="2018" name="Mycol. Prog.">
        <title>Coniella lustricola, a new species from submerged detritus.</title>
        <authorList>
            <person name="Raudabaugh D.B."/>
            <person name="Iturriaga T."/>
            <person name="Carver A."/>
            <person name="Mondo S."/>
            <person name="Pangilinan J."/>
            <person name="Lipzen A."/>
            <person name="He G."/>
            <person name="Amirebrahimi M."/>
            <person name="Grigoriev I.V."/>
            <person name="Miller A.N."/>
        </authorList>
    </citation>
    <scope>NUCLEOTIDE SEQUENCE [LARGE SCALE GENOMIC DNA]</scope>
    <source>
        <strain evidence="2 3">B22-T-1</strain>
    </source>
</reference>
<dbReference type="InterPro" id="IPR017956">
    <property type="entry name" value="AT_hook_DNA-bd_motif"/>
</dbReference>
<name>A0A2T3A1K0_9PEZI</name>
<sequence>MAPTKPAAKGRGRPKGSDAEASPAPIASDAAPVKRGRGRPPKDPSGLPQRILNPKVAKPAGPGRKRGRPPKDPNAPPKTPVKKAAKGATSSTGRPRGRPPGAGKKQSNSTKEAALENAVAGAAGPAKKGRGRPSKARPSEDAVEHIPFSAPIADEDDDMDDAEADLESEEVDKEEADTLQHDTNARETSYSNSFLGAVGRTLGFGFGQRGSDQA</sequence>
<dbReference type="GO" id="GO:0003677">
    <property type="term" value="F:DNA binding"/>
    <property type="evidence" value="ECO:0007669"/>
    <property type="project" value="InterPro"/>
</dbReference>
<dbReference type="EMBL" id="KZ678508">
    <property type="protein sequence ID" value="PSR81215.1"/>
    <property type="molecule type" value="Genomic_DNA"/>
</dbReference>
<evidence type="ECO:0000313" key="3">
    <source>
        <dbReference type="Proteomes" id="UP000241462"/>
    </source>
</evidence>
<gene>
    <name evidence="2" type="ORF">BD289DRAFT_44987</name>
</gene>
<dbReference type="Pfam" id="PF02178">
    <property type="entry name" value="AT_hook"/>
    <property type="match status" value="5"/>
</dbReference>
<feature type="compositionally biased region" description="Basic and acidic residues" evidence="1">
    <location>
        <begin position="176"/>
        <end position="185"/>
    </location>
</feature>
<proteinExistence type="predicted"/>
<dbReference type="PRINTS" id="PR00929">
    <property type="entry name" value="ATHOOK"/>
</dbReference>
<evidence type="ECO:0000313" key="2">
    <source>
        <dbReference type="EMBL" id="PSR81215.1"/>
    </source>
</evidence>
<feature type="region of interest" description="Disordered" evidence="1">
    <location>
        <begin position="1"/>
        <end position="187"/>
    </location>
</feature>